<evidence type="ECO:0008006" key="4">
    <source>
        <dbReference type="Google" id="ProtNLM"/>
    </source>
</evidence>
<dbReference type="EMBL" id="VZDO01000010">
    <property type="protein sequence ID" value="KAB0679359.1"/>
    <property type="molecule type" value="Genomic_DNA"/>
</dbReference>
<keyword evidence="3" id="KW-1185">Reference proteome</keyword>
<protein>
    <recommendedName>
        <fullName evidence="4">LPS-assembly lipoprotein</fullName>
    </recommendedName>
</protein>
<evidence type="ECO:0000313" key="3">
    <source>
        <dbReference type="Proteomes" id="UP000432089"/>
    </source>
</evidence>
<keyword evidence="1" id="KW-0732">Signal</keyword>
<proteinExistence type="predicted"/>
<dbReference type="Proteomes" id="UP000432089">
    <property type="component" value="Unassembled WGS sequence"/>
</dbReference>
<dbReference type="RefSeq" id="WP_150970394.1">
    <property type="nucleotide sequence ID" value="NZ_VZDO01000010.1"/>
</dbReference>
<comment type="caution">
    <text evidence="2">The sequence shown here is derived from an EMBL/GenBank/DDBJ whole genome shotgun (WGS) entry which is preliminary data.</text>
</comment>
<organism evidence="2 3">
    <name type="scientific">Plantimonas leprariae</name>
    <dbReference type="NCBI Taxonomy" id="2615207"/>
    <lineage>
        <taxon>Bacteria</taxon>
        <taxon>Pseudomonadati</taxon>
        <taxon>Pseudomonadota</taxon>
        <taxon>Alphaproteobacteria</taxon>
        <taxon>Hyphomicrobiales</taxon>
        <taxon>Aurantimonadaceae</taxon>
        <taxon>Plantimonas</taxon>
    </lineage>
</organism>
<gene>
    <name evidence="2" type="ORF">F6X38_13585</name>
</gene>
<dbReference type="AlphaFoldDB" id="A0A7V7PNJ6"/>
<feature type="chain" id="PRO_5031515389" description="LPS-assembly lipoprotein" evidence="1">
    <location>
        <begin position="29"/>
        <end position="196"/>
    </location>
</feature>
<sequence>MSSSDRRRRGPHAAALAGLALLAAASSACTVRPLYGSGGALVGGQTAPALADLKGRVEVAPVGDRTSQIVRNGLLFGFNGGEKPVAPFYKISVAVTALESVVSIQSGSGVPAASILKVTATYSVARTTDGKIVASGTRFSDAPFDRSRQLFAASRAYRDAQERAGQDVAQQIRLGVLGALERDLPNLLASVPPGKT</sequence>
<evidence type="ECO:0000313" key="2">
    <source>
        <dbReference type="EMBL" id="KAB0679359.1"/>
    </source>
</evidence>
<dbReference type="PROSITE" id="PS51257">
    <property type="entry name" value="PROKAR_LIPOPROTEIN"/>
    <property type="match status" value="1"/>
</dbReference>
<feature type="signal peptide" evidence="1">
    <location>
        <begin position="1"/>
        <end position="28"/>
    </location>
</feature>
<dbReference type="Gene3D" id="3.30.160.150">
    <property type="entry name" value="Lipoprotein like domain"/>
    <property type="match status" value="1"/>
</dbReference>
<reference evidence="2 3" key="1">
    <citation type="submission" date="2019-09" db="EMBL/GenBank/DDBJ databases">
        <title>YIM 132180 draft genome.</title>
        <authorList>
            <person name="Zhang K."/>
        </authorList>
    </citation>
    <scope>NUCLEOTIDE SEQUENCE [LARGE SCALE GENOMIC DNA]</scope>
    <source>
        <strain evidence="2 3">YIM 132180</strain>
    </source>
</reference>
<name>A0A7V7PNJ6_9HYPH</name>
<evidence type="ECO:0000256" key="1">
    <source>
        <dbReference type="SAM" id="SignalP"/>
    </source>
</evidence>
<accession>A0A7V7PNJ6</accession>